<accession>A0A9Q0LPM9</accession>
<comment type="caution">
    <text evidence="2">The sequence shown here is derived from an EMBL/GenBank/DDBJ whole genome shotgun (WGS) entry which is preliminary data.</text>
</comment>
<evidence type="ECO:0000313" key="3">
    <source>
        <dbReference type="Proteomes" id="UP001149090"/>
    </source>
</evidence>
<name>A0A9Q0LPM9_ANAIG</name>
<protein>
    <submittedName>
        <fullName evidence="2">Uncharacterized protein</fullName>
    </submittedName>
</protein>
<feature type="compositionally biased region" description="Polar residues" evidence="1">
    <location>
        <begin position="81"/>
        <end position="94"/>
    </location>
</feature>
<evidence type="ECO:0000313" key="2">
    <source>
        <dbReference type="EMBL" id="KAJ5075218.1"/>
    </source>
</evidence>
<proteinExistence type="predicted"/>
<keyword evidence="3" id="KW-1185">Reference proteome</keyword>
<organism evidence="2 3">
    <name type="scientific">Anaeramoeba ignava</name>
    <name type="common">Anaerobic marine amoeba</name>
    <dbReference type="NCBI Taxonomy" id="1746090"/>
    <lineage>
        <taxon>Eukaryota</taxon>
        <taxon>Metamonada</taxon>
        <taxon>Anaeramoebidae</taxon>
        <taxon>Anaeramoeba</taxon>
    </lineage>
</organism>
<sequence>MNLFEINPNENQNTIKDIFWEPNETEDLNETNSEGDEQTYFDASSKNDKILIENLNDEITTSNENSKESLVDKNILDTPHPLTSLNAFSQQKNPLHSIAKQKEKPKRKKRKKENDLHFDENSSPHFQVQIIKQRRTKNYGFLLKK</sequence>
<feature type="compositionally biased region" description="Basic and acidic residues" evidence="1">
    <location>
        <begin position="112"/>
        <end position="122"/>
    </location>
</feature>
<dbReference type="AlphaFoldDB" id="A0A9Q0LPM9"/>
<reference evidence="2" key="1">
    <citation type="submission" date="2022-10" db="EMBL/GenBank/DDBJ databases">
        <title>Novel sulphate-reducing endosymbionts in the free-living metamonad Anaeramoeba.</title>
        <authorList>
            <person name="Jerlstrom-Hultqvist J."/>
            <person name="Cepicka I."/>
            <person name="Gallot-Lavallee L."/>
            <person name="Salas-Leiva D."/>
            <person name="Curtis B.A."/>
            <person name="Zahonova K."/>
            <person name="Pipaliya S."/>
            <person name="Dacks J."/>
            <person name="Roger A.J."/>
        </authorList>
    </citation>
    <scope>NUCLEOTIDE SEQUENCE</scope>
    <source>
        <strain evidence="2">BMAN</strain>
    </source>
</reference>
<evidence type="ECO:0000256" key="1">
    <source>
        <dbReference type="SAM" id="MobiDB-lite"/>
    </source>
</evidence>
<feature type="region of interest" description="Disordered" evidence="1">
    <location>
        <begin position="24"/>
        <end position="44"/>
    </location>
</feature>
<feature type="region of interest" description="Disordered" evidence="1">
    <location>
        <begin position="77"/>
        <end position="125"/>
    </location>
</feature>
<dbReference type="EMBL" id="JAPDFW010000066">
    <property type="protein sequence ID" value="KAJ5075218.1"/>
    <property type="molecule type" value="Genomic_DNA"/>
</dbReference>
<dbReference type="Proteomes" id="UP001149090">
    <property type="component" value="Unassembled WGS sequence"/>
</dbReference>
<gene>
    <name evidence="2" type="ORF">M0811_07571</name>
</gene>
<feature type="compositionally biased region" description="Acidic residues" evidence="1">
    <location>
        <begin position="24"/>
        <end position="39"/>
    </location>
</feature>